<dbReference type="AlphaFoldDB" id="A0AA37W5W4"/>
<dbReference type="FunFam" id="3.30.70.270:FF:000001">
    <property type="entry name" value="Diguanylate cyclase domain protein"/>
    <property type="match status" value="1"/>
</dbReference>
<protein>
    <recommendedName>
        <fullName evidence="2">diguanylate cyclase</fullName>
        <ecNumber evidence="2">2.7.7.65</ecNumber>
    </recommendedName>
</protein>
<dbReference type="PANTHER" id="PTHR45138:SF9">
    <property type="entry name" value="DIGUANYLATE CYCLASE DGCM-RELATED"/>
    <property type="match status" value="1"/>
</dbReference>
<dbReference type="Pfam" id="PF01590">
    <property type="entry name" value="GAF"/>
    <property type="match status" value="1"/>
</dbReference>
<organism evidence="5 6">
    <name type="scientific">Litoribrevibacter albus</name>
    <dbReference type="NCBI Taxonomy" id="1473156"/>
    <lineage>
        <taxon>Bacteria</taxon>
        <taxon>Pseudomonadati</taxon>
        <taxon>Pseudomonadota</taxon>
        <taxon>Gammaproteobacteria</taxon>
        <taxon>Oceanospirillales</taxon>
        <taxon>Oceanospirillaceae</taxon>
        <taxon>Litoribrevibacter</taxon>
    </lineage>
</organism>
<dbReference type="Gene3D" id="3.30.70.270">
    <property type="match status" value="1"/>
</dbReference>
<accession>A0AA37W5W4</accession>
<dbReference type="PANTHER" id="PTHR45138">
    <property type="entry name" value="REGULATORY COMPONENTS OF SENSORY TRANSDUCTION SYSTEM"/>
    <property type="match status" value="1"/>
</dbReference>
<dbReference type="Proteomes" id="UP001161389">
    <property type="component" value="Unassembled WGS sequence"/>
</dbReference>
<feature type="domain" description="GGDEF" evidence="4">
    <location>
        <begin position="165"/>
        <end position="299"/>
    </location>
</feature>
<evidence type="ECO:0000313" key="6">
    <source>
        <dbReference type="Proteomes" id="UP001161389"/>
    </source>
</evidence>
<dbReference type="InterPro" id="IPR003018">
    <property type="entry name" value="GAF"/>
</dbReference>
<dbReference type="InterPro" id="IPR000160">
    <property type="entry name" value="GGDEF_dom"/>
</dbReference>
<dbReference type="PROSITE" id="PS50887">
    <property type="entry name" value="GGDEF"/>
    <property type="match status" value="1"/>
</dbReference>
<evidence type="ECO:0000256" key="3">
    <source>
        <dbReference type="ARBA" id="ARBA00034247"/>
    </source>
</evidence>
<reference evidence="5" key="2">
    <citation type="submission" date="2023-01" db="EMBL/GenBank/DDBJ databases">
        <title>Draft genome sequence of Litoribrevibacter albus strain NBRC 110071.</title>
        <authorList>
            <person name="Sun Q."/>
            <person name="Mori K."/>
        </authorList>
    </citation>
    <scope>NUCLEOTIDE SEQUENCE</scope>
    <source>
        <strain evidence="5">NBRC 110071</strain>
    </source>
</reference>
<dbReference type="GO" id="GO:0052621">
    <property type="term" value="F:diguanylate cyclase activity"/>
    <property type="evidence" value="ECO:0007669"/>
    <property type="project" value="UniProtKB-EC"/>
</dbReference>
<dbReference type="SUPFAM" id="SSF55781">
    <property type="entry name" value="GAF domain-like"/>
    <property type="match status" value="1"/>
</dbReference>
<evidence type="ECO:0000256" key="2">
    <source>
        <dbReference type="ARBA" id="ARBA00012528"/>
    </source>
</evidence>
<sequence length="310" mass="35341">MITSVSSKTCTVKVLNQSNDNPFLLKERLPFNKDGLCRQVVDTNRKLVIESLDEPELYHEMKCYLGVPLHWPDGQIYGTLSLMDTQSRSFDEEMAIFDHFHQLIEFQLALVYEQDQHEHALIAIDRYQQQHKELTSRDALTGAYNRRALQELAIAELSRTTRKAGCFALVLLDVDHFKQINDEYSNTAGDAVLKHLVMSLEGMLRQSDFVSRFGGEEFCLLMPEMDATKAYYILERVRKRILSKPVEYNGHSIYYTVSIGLSLFETGMISTVEELLNMAESALHEAKQGGRNKVVVATLDAQEEAAYGVF</sequence>
<comment type="caution">
    <text evidence="5">The sequence shown here is derived from an EMBL/GenBank/DDBJ whole genome shotgun (WGS) entry which is preliminary data.</text>
</comment>
<evidence type="ECO:0000259" key="4">
    <source>
        <dbReference type="PROSITE" id="PS50887"/>
    </source>
</evidence>
<dbReference type="NCBIfam" id="TIGR00254">
    <property type="entry name" value="GGDEF"/>
    <property type="match status" value="1"/>
</dbReference>
<dbReference type="SUPFAM" id="SSF55073">
    <property type="entry name" value="Nucleotide cyclase"/>
    <property type="match status" value="1"/>
</dbReference>
<dbReference type="EMBL" id="BSNM01000011">
    <property type="protein sequence ID" value="GLQ31030.1"/>
    <property type="molecule type" value="Genomic_DNA"/>
</dbReference>
<keyword evidence="6" id="KW-1185">Reference proteome</keyword>
<name>A0AA37W5W4_9GAMM</name>
<dbReference type="EC" id="2.7.7.65" evidence="2"/>
<reference evidence="5" key="1">
    <citation type="journal article" date="2014" name="Int. J. Syst. Evol. Microbiol.">
        <title>Complete genome sequence of Corynebacterium casei LMG S-19264T (=DSM 44701T), isolated from a smear-ripened cheese.</title>
        <authorList>
            <consortium name="US DOE Joint Genome Institute (JGI-PGF)"/>
            <person name="Walter F."/>
            <person name="Albersmeier A."/>
            <person name="Kalinowski J."/>
            <person name="Ruckert C."/>
        </authorList>
    </citation>
    <scope>NUCLEOTIDE SEQUENCE</scope>
    <source>
        <strain evidence="5">NBRC 110071</strain>
    </source>
</reference>
<dbReference type="InterPro" id="IPR029016">
    <property type="entry name" value="GAF-like_dom_sf"/>
</dbReference>
<dbReference type="InterPro" id="IPR029787">
    <property type="entry name" value="Nucleotide_cyclase"/>
</dbReference>
<evidence type="ECO:0000313" key="5">
    <source>
        <dbReference type="EMBL" id="GLQ31030.1"/>
    </source>
</evidence>
<evidence type="ECO:0000256" key="1">
    <source>
        <dbReference type="ARBA" id="ARBA00001946"/>
    </source>
</evidence>
<dbReference type="InterPro" id="IPR043128">
    <property type="entry name" value="Rev_trsase/Diguanyl_cyclase"/>
</dbReference>
<dbReference type="Gene3D" id="3.30.450.40">
    <property type="match status" value="1"/>
</dbReference>
<dbReference type="InterPro" id="IPR050469">
    <property type="entry name" value="Diguanylate_Cyclase"/>
</dbReference>
<comment type="catalytic activity">
    <reaction evidence="3">
        <text>2 GTP = 3',3'-c-di-GMP + 2 diphosphate</text>
        <dbReference type="Rhea" id="RHEA:24898"/>
        <dbReference type="ChEBI" id="CHEBI:33019"/>
        <dbReference type="ChEBI" id="CHEBI:37565"/>
        <dbReference type="ChEBI" id="CHEBI:58805"/>
        <dbReference type="EC" id="2.7.7.65"/>
    </reaction>
</comment>
<dbReference type="CDD" id="cd01949">
    <property type="entry name" value="GGDEF"/>
    <property type="match status" value="1"/>
</dbReference>
<gene>
    <name evidence="5" type="ORF">GCM10007876_15090</name>
</gene>
<dbReference type="SMART" id="SM00267">
    <property type="entry name" value="GGDEF"/>
    <property type="match status" value="1"/>
</dbReference>
<comment type="cofactor">
    <cofactor evidence="1">
        <name>Mg(2+)</name>
        <dbReference type="ChEBI" id="CHEBI:18420"/>
    </cofactor>
</comment>
<proteinExistence type="predicted"/>
<dbReference type="Pfam" id="PF00990">
    <property type="entry name" value="GGDEF"/>
    <property type="match status" value="1"/>
</dbReference>